<comment type="similarity">
    <text evidence="1">Belongs to the transferase hexapeptide repeat family.</text>
</comment>
<keyword evidence="5" id="KW-0808">Transferase</keyword>
<dbReference type="PANTHER" id="PTHR22572">
    <property type="entry name" value="SUGAR-1-PHOSPHATE GUANYL TRANSFERASE"/>
    <property type="match status" value="1"/>
</dbReference>
<gene>
    <name evidence="5" type="ORF">BW425_02495</name>
</gene>
<dbReference type="RefSeq" id="WP_016116337.1">
    <property type="nucleotide sequence ID" value="NZ_CP189809.1"/>
</dbReference>
<feature type="domain" description="Alpha-D-phosphohexomutase alpha/beta/alpha" evidence="3">
    <location>
        <begin position="393"/>
        <end position="508"/>
    </location>
</feature>
<evidence type="ECO:0000259" key="4">
    <source>
        <dbReference type="Pfam" id="PF25087"/>
    </source>
</evidence>
<dbReference type="SUPFAM" id="SSF53448">
    <property type="entry name" value="Nucleotide-diphospho-sugar transferases"/>
    <property type="match status" value="1"/>
</dbReference>
<evidence type="ECO:0000313" key="6">
    <source>
        <dbReference type="Proteomes" id="UP000195321"/>
    </source>
</evidence>
<dbReference type="Gene3D" id="2.160.10.10">
    <property type="entry name" value="Hexapeptide repeat proteins"/>
    <property type="match status" value="1"/>
</dbReference>
<sequence>MKGVILAGGKGRRLRPLTCNLPKPMLPLLEKPVIEYNIELLRQHGIHEIAITVQYMSTAIRRYFGDGSKWGVKLQYFEDSPPLGTAGSIKQAEAFLDEPFVVISGDALTDFNLSKGIEFHQCRNRLVTMFVKEVENPLSFGSVVMNREHEIIRYMEKPSWNEVISNIVNTGIYIMDPEIFSYISSAQFFDFSHHVFPLLENKKALFGYVAQGYWLDIGTLDQYRQAHFDLLTKKVQVPISYTEVLPMVWMGEGVTIEKGTKIHGPSFIGEGAFIGAGVIIEPYSIIGKCSTILDHTHVQKSIVLAHTYVGKRCELLEATVGENAMIKDDVTLFEKSVVADRCQIGKNTVIQHNGKIWPNKVVDSHSIIASSGITENEKNSGWLQKSRVVGRGNIEMTPQVVVKIAMAYGSLFSKGERILIGGYDDVKLDIFKKLFLHAIHSVGLYTMECQEMNDSAFRYAINELECAGGIFIRFEQEEGIVIQLYGKEGIRLSYKQQKEMEHLYMSEAFHYVYDKDIGRNETVHVCLEKYVESLLAYLDIETIQKQTFHLLINKRDEMFQFLLISFLRKLGCTITWVYANEQKEHVKLLMKSSRAHMALMFYEQGNEFELYDNHGGIYQSANCEEIDVPDLLLETTESVYPLSLKLGECYLLFYMYGEQSKFQMRWQQDILYRIGKLFELIARQGNTLSTMLEQSPPLYLLCDEVVCSWKEKGKVMGMLLQDMEKREVEVLEGIQFKYTEKEWSYIVSDAKHPKFLVYSHARNPVIAKENMKTLIEKIRQYQKV</sequence>
<dbReference type="Gene3D" id="3.40.120.10">
    <property type="entry name" value="Alpha-D-Glucose-1,6-Bisphosphate, subunit A, domain 3"/>
    <property type="match status" value="1"/>
</dbReference>
<feature type="domain" description="Nucleotidyl transferase" evidence="2">
    <location>
        <begin position="2"/>
        <end position="231"/>
    </location>
</feature>
<reference evidence="5 6" key="1">
    <citation type="submission" date="2017-02" db="EMBL/GenBank/DDBJ databases">
        <title>Bacillus pseudomycoides isolate FSL K6-0042.</title>
        <authorList>
            <person name="Kovac J."/>
        </authorList>
    </citation>
    <scope>NUCLEOTIDE SEQUENCE [LARGE SCALE GENOMIC DNA]</scope>
    <source>
        <strain evidence="5 6">FSL K6-0042</strain>
    </source>
</reference>
<dbReference type="InterPro" id="IPR005835">
    <property type="entry name" value="NTP_transferase_dom"/>
</dbReference>
<dbReference type="Proteomes" id="UP000195321">
    <property type="component" value="Unassembled WGS sequence"/>
</dbReference>
<comment type="caution">
    <text evidence="5">The sequence shown here is derived from an EMBL/GenBank/DDBJ whole genome shotgun (WGS) entry which is preliminary data.</text>
</comment>
<dbReference type="GO" id="GO:0016740">
    <property type="term" value="F:transferase activity"/>
    <property type="evidence" value="ECO:0007669"/>
    <property type="project" value="UniProtKB-KW"/>
</dbReference>
<feature type="domain" description="Mannose-1-phosphate guanyltransferase C-terminal" evidence="4">
    <location>
        <begin position="262"/>
        <end position="365"/>
    </location>
</feature>
<dbReference type="InterPro" id="IPR029044">
    <property type="entry name" value="Nucleotide-diphossugar_trans"/>
</dbReference>
<dbReference type="SUPFAM" id="SSF51161">
    <property type="entry name" value="Trimeric LpxA-like enzymes"/>
    <property type="match status" value="1"/>
</dbReference>
<dbReference type="Pfam" id="PF25087">
    <property type="entry name" value="GMPPB_C"/>
    <property type="match status" value="1"/>
</dbReference>
<dbReference type="Pfam" id="PF00483">
    <property type="entry name" value="NTP_transferase"/>
    <property type="match status" value="1"/>
</dbReference>
<dbReference type="GO" id="GO:0016868">
    <property type="term" value="F:intramolecular phosphotransferase activity"/>
    <property type="evidence" value="ECO:0007669"/>
    <property type="project" value="InterPro"/>
</dbReference>
<dbReference type="InterPro" id="IPR011004">
    <property type="entry name" value="Trimer_LpxA-like_sf"/>
</dbReference>
<dbReference type="AlphaFoldDB" id="A0A1Y3MTD0"/>
<accession>A0A1Y3MTD0</accession>
<proteinExistence type="inferred from homology"/>
<dbReference type="Gene3D" id="3.90.550.10">
    <property type="entry name" value="Spore Coat Polysaccharide Biosynthesis Protein SpsA, Chain A"/>
    <property type="match status" value="1"/>
</dbReference>
<name>A0A1Y3MTD0_9BACI</name>
<dbReference type="EMBL" id="MWPX01000001">
    <property type="protein sequence ID" value="OUM50802.1"/>
    <property type="molecule type" value="Genomic_DNA"/>
</dbReference>
<evidence type="ECO:0000259" key="2">
    <source>
        <dbReference type="Pfam" id="PF00483"/>
    </source>
</evidence>
<dbReference type="Pfam" id="PF02878">
    <property type="entry name" value="PGM_PMM_I"/>
    <property type="match status" value="1"/>
</dbReference>
<evidence type="ECO:0000259" key="3">
    <source>
        <dbReference type="Pfam" id="PF02878"/>
    </source>
</evidence>
<protein>
    <submittedName>
        <fullName evidence="5">Nucleotidyltransferase</fullName>
    </submittedName>
</protein>
<dbReference type="InterPro" id="IPR056729">
    <property type="entry name" value="GMPPB_C"/>
</dbReference>
<dbReference type="GO" id="GO:0005975">
    <property type="term" value="P:carbohydrate metabolic process"/>
    <property type="evidence" value="ECO:0007669"/>
    <property type="project" value="InterPro"/>
</dbReference>
<dbReference type="CDD" id="cd04181">
    <property type="entry name" value="NTP_transferase"/>
    <property type="match status" value="1"/>
</dbReference>
<organism evidence="5 6">
    <name type="scientific">Bacillus pseudomycoides</name>
    <dbReference type="NCBI Taxonomy" id="64104"/>
    <lineage>
        <taxon>Bacteria</taxon>
        <taxon>Bacillati</taxon>
        <taxon>Bacillota</taxon>
        <taxon>Bacilli</taxon>
        <taxon>Bacillales</taxon>
        <taxon>Bacillaceae</taxon>
        <taxon>Bacillus</taxon>
        <taxon>Bacillus cereus group</taxon>
    </lineage>
</organism>
<dbReference type="InterPro" id="IPR005844">
    <property type="entry name" value="A-D-PHexomutase_a/b/a-I"/>
</dbReference>
<evidence type="ECO:0000313" key="5">
    <source>
        <dbReference type="EMBL" id="OUM50802.1"/>
    </source>
</evidence>
<evidence type="ECO:0000256" key="1">
    <source>
        <dbReference type="ARBA" id="ARBA00007274"/>
    </source>
</evidence>
<dbReference type="InterPro" id="IPR050486">
    <property type="entry name" value="Mannose-1P_guanyltransferase"/>
</dbReference>